<evidence type="ECO:0000313" key="2">
    <source>
        <dbReference type="EMBL" id="MCQ4638146.1"/>
    </source>
</evidence>
<reference evidence="2 3" key="1">
    <citation type="submission" date="2022-06" db="EMBL/GenBank/DDBJ databases">
        <title>Isolation of gut microbiota from human fecal samples.</title>
        <authorList>
            <person name="Pamer E.G."/>
            <person name="Barat B."/>
            <person name="Waligurski E."/>
            <person name="Medina S."/>
            <person name="Paddock L."/>
            <person name="Mostad J."/>
        </authorList>
    </citation>
    <scope>NUCLEOTIDE SEQUENCE [LARGE SCALE GENOMIC DNA]</scope>
    <source>
        <strain evidence="2 3">SL.3.17</strain>
    </source>
</reference>
<comment type="caution">
    <text evidence="2">The sequence shown here is derived from an EMBL/GenBank/DDBJ whole genome shotgun (WGS) entry which is preliminary data.</text>
</comment>
<dbReference type="SUPFAM" id="SSF51182">
    <property type="entry name" value="RmlC-like cupins"/>
    <property type="match status" value="1"/>
</dbReference>
<dbReference type="Proteomes" id="UP001524502">
    <property type="component" value="Unassembled WGS sequence"/>
</dbReference>
<gene>
    <name evidence="2" type="ORF">NE619_15530</name>
</gene>
<accession>A0ABT1RSM8</accession>
<dbReference type="InterPro" id="IPR011051">
    <property type="entry name" value="RmlC_Cupin_sf"/>
</dbReference>
<dbReference type="InterPro" id="IPR053146">
    <property type="entry name" value="QDO-like"/>
</dbReference>
<proteinExistence type="predicted"/>
<name>A0ABT1RSM8_9FIRM</name>
<dbReference type="PANTHER" id="PTHR36440">
    <property type="entry name" value="PUTATIVE (AFU_ORTHOLOGUE AFUA_8G07350)-RELATED"/>
    <property type="match status" value="1"/>
</dbReference>
<dbReference type="RefSeq" id="WP_256133340.1">
    <property type="nucleotide sequence ID" value="NZ_JANFXK010000021.1"/>
</dbReference>
<dbReference type="InterPro" id="IPR013096">
    <property type="entry name" value="Cupin_2"/>
</dbReference>
<dbReference type="CDD" id="cd02208">
    <property type="entry name" value="cupin_RmlC-like"/>
    <property type="match status" value="2"/>
</dbReference>
<dbReference type="InterPro" id="IPR014710">
    <property type="entry name" value="RmlC-like_jellyroll"/>
</dbReference>
<keyword evidence="3" id="KW-1185">Reference proteome</keyword>
<dbReference type="Pfam" id="PF07883">
    <property type="entry name" value="Cupin_2"/>
    <property type="match status" value="1"/>
</dbReference>
<sequence>MNTERIIIDTKDSRHALSAISGREESAHSFVQNVHISGNNEMNDYIAYQGTKIPLHTHDKGYELFYVQEGELTAVLGGYRAKVRPGDMLLIPPAMPHGFEYGQQTVWWEVMNGMFLWDRVWSLDRIFENCPEKYEDQTFREQYEKRKGQVSYPEFPIEGVTEVNAEKLPGFSGRGMCYKTYSFSGIQCRLKYPKWELAGKKEIWEFELDEQMSVDFGHYVGHELFAVTQGSVRVEVQGREPMTARKGELINIPNFTSHKLTALEAKTTLLDFNVQYNLMLLLDEIVFTKKKNPQRIDPVFLEELLDKHQCPYRAITGIFTR</sequence>
<dbReference type="PANTHER" id="PTHR36440:SF1">
    <property type="entry name" value="PUTATIVE (AFU_ORTHOLOGUE AFUA_8G07350)-RELATED"/>
    <property type="match status" value="1"/>
</dbReference>
<feature type="domain" description="Cupin type-2" evidence="1">
    <location>
        <begin position="50"/>
        <end position="100"/>
    </location>
</feature>
<evidence type="ECO:0000313" key="3">
    <source>
        <dbReference type="Proteomes" id="UP001524502"/>
    </source>
</evidence>
<organism evidence="2 3">
    <name type="scientific">Anaerovorax odorimutans</name>
    <dbReference type="NCBI Taxonomy" id="109327"/>
    <lineage>
        <taxon>Bacteria</taxon>
        <taxon>Bacillati</taxon>
        <taxon>Bacillota</taxon>
        <taxon>Clostridia</taxon>
        <taxon>Peptostreptococcales</taxon>
        <taxon>Anaerovoracaceae</taxon>
        <taxon>Anaerovorax</taxon>
    </lineage>
</organism>
<evidence type="ECO:0000259" key="1">
    <source>
        <dbReference type="Pfam" id="PF07883"/>
    </source>
</evidence>
<dbReference type="EMBL" id="JANFXK010000021">
    <property type="protein sequence ID" value="MCQ4638146.1"/>
    <property type="molecule type" value="Genomic_DNA"/>
</dbReference>
<dbReference type="Gene3D" id="2.60.120.10">
    <property type="entry name" value="Jelly Rolls"/>
    <property type="match status" value="2"/>
</dbReference>
<protein>
    <submittedName>
        <fullName evidence="2">Cupin domain-containing protein</fullName>
    </submittedName>
</protein>